<gene>
    <name evidence="1" type="ORF">A9K55_006366</name>
</gene>
<dbReference type="VEuPathDB" id="FungiDB:CCM_02552"/>
<dbReference type="OrthoDB" id="3431997at2759"/>
<dbReference type="Proteomes" id="UP000323067">
    <property type="component" value="Chromosome vi"/>
</dbReference>
<evidence type="ECO:0000313" key="1">
    <source>
        <dbReference type="EMBL" id="ATY60047.1"/>
    </source>
</evidence>
<proteinExistence type="predicted"/>
<dbReference type="EMBL" id="CP023323">
    <property type="protein sequence ID" value="ATY60047.1"/>
    <property type="molecule type" value="Genomic_DNA"/>
</dbReference>
<protein>
    <submittedName>
        <fullName evidence="1">Uncharacterized protein</fullName>
    </submittedName>
</protein>
<reference evidence="1 2" key="1">
    <citation type="journal article" date="2017" name="BMC Genomics">
        <title>Chromosome level assembly and secondary metabolite potential of the parasitic fungus Cordyceps militaris.</title>
        <authorList>
            <person name="Kramer G.J."/>
            <person name="Nodwell J.R."/>
        </authorList>
    </citation>
    <scope>NUCLEOTIDE SEQUENCE [LARGE SCALE GENOMIC DNA]</scope>
    <source>
        <strain evidence="1 2">ATCC 34164</strain>
    </source>
</reference>
<name>A0A2H4SAD8_CORMI</name>
<dbReference type="AlphaFoldDB" id="A0A2H4SAD8"/>
<sequence length="216" mass="24003">MARICIFAIHKPAFRSQYTITGPSRDTTATSEQIVAKLHTVLRNRPFLVVHDGPDTKCPVAAVSRLPSFSTYFEICLGDSAAKDVVWEKLHTTHPWGRKHTWGTMVPGENRGSPRRLHLVWTRTRKVTVDGMARRPLSTRNWKLTEVPPSEDEDGRRIGSGTSWTTLVGTEPILAVFTSSTELGKCGNLQVNVDHGRAFDLMLLTTCLSLYSAGLC</sequence>
<evidence type="ECO:0000313" key="2">
    <source>
        <dbReference type="Proteomes" id="UP000323067"/>
    </source>
</evidence>
<organism evidence="1 2">
    <name type="scientific">Cordyceps militaris</name>
    <name type="common">Caterpillar fungus</name>
    <name type="synonym">Clavaria militaris</name>
    <dbReference type="NCBI Taxonomy" id="73501"/>
    <lineage>
        <taxon>Eukaryota</taxon>
        <taxon>Fungi</taxon>
        <taxon>Dikarya</taxon>
        <taxon>Ascomycota</taxon>
        <taxon>Pezizomycotina</taxon>
        <taxon>Sordariomycetes</taxon>
        <taxon>Hypocreomycetidae</taxon>
        <taxon>Hypocreales</taxon>
        <taxon>Cordycipitaceae</taxon>
        <taxon>Cordyceps</taxon>
    </lineage>
</organism>
<dbReference type="VEuPathDB" id="FungiDB:A9K55_006366"/>
<accession>A0A2H4SAD8</accession>